<name>A0A0R0M023_9MICR</name>
<evidence type="ECO:0000256" key="1">
    <source>
        <dbReference type="SAM" id="MobiDB-lite"/>
    </source>
</evidence>
<dbReference type="Gene3D" id="1.25.40.10">
    <property type="entry name" value="Tetratricopeptide repeat domain"/>
    <property type="match status" value="1"/>
</dbReference>
<feature type="compositionally biased region" description="Basic and acidic residues" evidence="1">
    <location>
        <begin position="134"/>
        <end position="161"/>
    </location>
</feature>
<protein>
    <submittedName>
        <fullName evidence="2">Extracellular protein SEL-1</fullName>
    </submittedName>
</protein>
<dbReference type="AlphaFoldDB" id="A0A0R0M023"/>
<comment type="caution">
    <text evidence="2">The sequence shown here is derived from an EMBL/GenBank/DDBJ whole genome shotgun (WGS) entry which is preliminary data.</text>
</comment>
<dbReference type="InterPro" id="IPR011990">
    <property type="entry name" value="TPR-like_helical_dom_sf"/>
</dbReference>
<feature type="non-terminal residue" evidence="2">
    <location>
        <position position="1"/>
    </location>
</feature>
<gene>
    <name evidence="2" type="ORF">M153_75600001113</name>
</gene>
<dbReference type="SUPFAM" id="SSF81901">
    <property type="entry name" value="HCP-like"/>
    <property type="match status" value="1"/>
</dbReference>
<accession>A0A0R0M023</accession>
<feature type="non-terminal residue" evidence="2">
    <location>
        <position position="371"/>
    </location>
</feature>
<dbReference type="EMBL" id="LGUB01001017">
    <property type="protein sequence ID" value="KRH92321.1"/>
    <property type="molecule type" value="Genomic_DNA"/>
</dbReference>
<reference evidence="2 3" key="1">
    <citation type="submission" date="2015-07" db="EMBL/GenBank/DDBJ databases">
        <title>The genome of Pseudoloma neurophilia, a relevant intracellular parasite of the zebrafish.</title>
        <authorList>
            <person name="Ndikumana S."/>
            <person name="Pelin A."/>
            <person name="Sanders J."/>
            <person name="Corradi N."/>
        </authorList>
    </citation>
    <scope>NUCLEOTIDE SEQUENCE [LARGE SCALE GENOMIC DNA]</scope>
    <source>
        <strain evidence="2 3">MK1</strain>
    </source>
</reference>
<keyword evidence="3" id="KW-1185">Reference proteome</keyword>
<organism evidence="2 3">
    <name type="scientific">Pseudoloma neurophilia</name>
    <dbReference type="NCBI Taxonomy" id="146866"/>
    <lineage>
        <taxon>Eukaryota</taxon>
        <taxon>Fungi</taxon>
        <taxon>Fungi incertae sedis</taxon>
        <taxon>Microsporidia</taxon>
        <taxon>Pseudoloma</taxon>
    </lineage>
</organism>
<evidence type="ECO:0000313" key="2">
    <source>
        <dbReference type="EMBL" id="KRH92321.1"/>
    </source>
</evidence>
<dbReference type="OrthoDB" id="2384430at2759"/>
<proteinExistence type="predicted"/>
<feature type="region of interest" description="Disordered" evidence="1">
    <location>
        <begin position="134"/>
        <end position="185"/>
    </location>
</feature>
<evidence type="ECO:0000313" key="3">
    <source>
        <dbReference type="Proteomes" id="UP000051530"/>
    </source>
</evidence>
<sequence>HSPFYEHILCHNSFFSFISTDNIDIYKTYLKITGKIVTKYLNNRFFFHDKIDYSNIKKYPKPEYLMQLIRAGDKKAEEIFIQMLVTGSLSPVNHIKDLIYLSEERKNGKAMTLLGNLYLSNLISNDNSNKDYSIDNSIDKSNKDDSIDKSNKDDSGKHQQKNENTNNNTTSNNTTSNKENKEKTTVDTTTAMHYFRSAVAMGDFFAYNGLGRLFMMDNHLEQSLARGYFEEAAYRGSAEGDYNLYLYFKKVYGIEDSHRLIRAVKKSYMPALYTYAQRLYKQGEINQAIAHLLPISEYDYPIVALQDQAYIDLKNGKLIECFYKLLFLTETGSINAINNLIYLLTSEKVKNVPCNFFGVSDNTGENNKTEK</sequence>
<dbReference type="VEuPathDB" id="MicrosporidiaDB:M153_75600001113"/>
<feature type="compositionally biased region" description="Low complexity" evidence="1">
    <location>
        <begin position="162"/>
        <end position="177"/>
    </location>
</feature>
<dbReference type="Proteomes" id="UP000051530">
    <property type="component" value="Unassembled WGS sequence"/>
</dbReference>